<dbReference type="PANTHER" id="PTHR43316:SF9">
    <property type="entry name" value="ACID DEHALOGENASE, PUTATIVE (AFU_ORTHOLOGUE AFUA_6G14460)-RELATED"/>
    <property type="match status" value="1"/>
</dbReference>
<organism evidence="2 3">
    <name type="scientific">Tautonia sociabilis</name>
    <dbReference type="NCBI Taxonomy" id="2080755"/>
    <lineage>
        <taxon>Bacteria</taxon>
        <taxon>Pseudomonadati</taxon>
        <taxon>Planctomycetota</taxon>
        <taxon>Planctomycetia</taxon>
        <taxon>Isosphaerales</taxon>
        <taxon>Isosphaeraceae</taxon>
        <taxon>Tautonia</taxon>
    </lineage>
</organism>
<dbReference type="InterPro" id="IPR006439">
    <property type="entry name" value="HAD-SF_hydro_IA"/>
</dbReference>
<name>A0A432MGV5_9BACT</name>
<protein>
    <submittedName>
        <fullName evidence="2">Haloacid dehalogenase</fullName>
    </submittedName>
</protein>
<reference evidence="2 3" key="2">
    <citation type="submission" date="2019-01" db="EMBL/GenBank/DDBJ databases">
        <title>Tautonia sociabilis, a novel thermotolerant planctomycete of Isosphaeraceae family, isolated from a 4000 m deep subterranean habitat.</title>
        <authorList>
            <person name="Kovaleva O.L."/>
            <person name="Elcheninov A.G."/>
            <person name="Van Heerden E."/>
            <person name="Toshchakov S.V."/>
            <person name="Novikov A."/>
            <person name="Bonch-Osmolovskaya E.A."/>
            <person name="Kublanov I.V."/>
        </authorList>
    </citation>
    <scope>NUCLEOTIDE SEQUENCE [LARGE SCALE GENOMIC DNA]</scope>
    <source>
        <strain evidence="2 3">GM2012</strain>
    </source>
</reference>
<dbReference type="Gene3D" id="3.40.50.1000">
    <property type="entry name" value="HAD superfamily/HAD-like"/>
    <property type="match status" value="1"/>
</dbReference>
<dbReference type="InterPro" id="IPR036412">
    <property type="entry name" value="HAD-like_sf"/>
</dbReference>
<dbReference type="InterPro" id="IPR051540">
    <property type="entry name" value="S-2-haloacid_dehalogenase"/>
</dbReference>
<keyword evidence="3" id="KW-1185">Reference proteome</keyword>
<dbReference type="AlphaFoldDB" id="A0A432MGV5"/>
<evidence type="ECO:0000313" key="2">
    <source>
        <dbReference type="EMBL" id="RUL86137.1"/>
    </source>
</evidence>
<dbReference type="RefSeq" id="WP_126726684.1">
    <property type="nucleotide sequence ID" value="NZ_RYZH01000034.1"/>
</dbReference>
<comment type="caution">
    <text evidence="2">The sequence shown here is derived from an EMBL/GenBank/DDBJ whole genome shotgun (WGS) entry which is preliminary data.</text>
</comment>
<dbReference type="InterPro" id="IPR023214">
    <property type="entry name" value="HAD_sf"/>
</dbReference>
<accession>A0A432MGV5</accession>
<dbReference type="OrthoDB" id="264363at2"/>
<evidence type="ECO:0000313" key="3">
    <source>
        <dbReference type="Proteomes" id="UP000280296"/>
    </source>
</evidence>
<dbReference type="SUPFAM" id="SSF56784">
    <property type="entry name" value="HAD-like"/>
    <property type="match status" value="1"/>
</dbReference>
<dbReference type="Gene3D" id="1.10.150.750">
    <property type="match status" value="1"/>
</dbReference>
<evidence type="ECO:0000256" key="1">
    <source>
        <dbReference type="ARBA" id="ARBA00022801"/>
    </source>
</evidence>
<keyword evidence="1" id="KW-0378">Hydrolase</keyword>
<sequence length="231" mass="25823">MAATRYDVITFDCYGTLIDWERGIQDAFAGEAFRSGTTFDGDAILRAYHELEPRVEAETFRPYREVLGEMARRVSREFHWEIDPGRLGFLAESLPHWAPFPETGEALRRLAKEGYRLGILSNVDDDLLSASRRAMPDVFDPDLIVTAEAVGSYKPAVGHFEEARRRIGGCSWLHAAQSDFHDIQPATALGIPSAWVNRKRERSTGDGPRPILEVSSLKELADRLCGDSGRG</sequence>
<dbReference type="EMBL" id="RYZH01000034">
    <property type="protein sequence ID" value="RUL86137.1"/>
    <property type="molecule type" value="Genomic_DNA"/>
</dbReference>
<dbReference type="Proteomes" id="UP000280296">
    <property type="component" value="Unassembled WGS sequence"/>
</dbReference>
<dbReference type="Pfam" id="PF00702">
    <property type="entry name" value="Hydrolase"/>
    <property type="match status" value="1"/>
</dbReference>
<dbReference type="SFLD" id="SFLDS00003">
    <property type="entry name" value="Haloacid_Dehalogenase"/>
    <property type="match status" value="1"/>
</dbReference>
<proteinExistence type="predicted"/>
<dbReference type="PRINTS" id="PR00413">
    <property type="entry name" value="HADHALOGNASE"/>
</dbReference>
<dbReference type="GO" id="GO:0016787">
    <property type="term" value="F:hydrolase activity"/>
    <property type="evidence" value="ECO:0007669"/>
    <property type="project" value="UniProtKB-KW"/>
</dbReference>
<reference evidence="2 3" key="1">
    <citation type="submission" date="2018-12" db="EMBL/GenBank/DDBJ databases">
        <authorList>
            <person name="Toschakov S.V."/>
        </authorList>
    </citation>
    <scope>NUCLEOTIDE SEQUENCE [LARGE SCALE GENOMIC DNA]</scope>
    <source>
        <strain evidence="2 3">GM2012</strain>
    </source>
</reference>
<dbReference type="SFLD" id="SFLDG01129">
    <property type="entry name" value="C1.5:_HAD__Beta-PGM__Phosphata"/>
    <property type="match status" value="1"/>
</dbReference>
<gene>
    <name evidence="2" type="ORF">TsocGM_17145</name>
</gene>
<dbReference type="PANTHER" id="PTHR43316">
    <property type="entry name" value="HYDROLASE, HALOACID DELAHOGENASE-RELATED"/>
    <property type="match status" value="1"/>
</dbReference>